<dbReference type="Proteomes" id="UP001180020">
    <property type="component" value="Unassembled WGS sequence"/>
</dbReference>
<gene>
    <name evidence="1" type="ORF">QJS10_CPA09g00836</name>
</gene>
<name>A0AAV9E4K5_ACOCL</name>
<reference evidence="1" key="1">
    <citation type="journal article" date="2023" name="Nat. Commun.">
        <title>Diploid and tetraploid genomes of Acorus and the evolution of monocots.</title>
        <authorList>
            <person name="Ma L."/>
            <person name="Liu K.W."/>
            <person name="Li Z."/>
            <person name="Hsiao Y.Y."/>
            <person name="Qi Y."/>
            <person name="Fu T."/>
            <person name="Tang G.D."/>
            <person name="Zhang D."/>
            <person name="Sun W.H."/>
            <person name="Liu D.K."/>
            <person name="Li Y."/>
            <person name="Chen G.Z."/>
            <person name="Liu X.D."/>
            <person name="Liao X.Y."/>
            <person name="Jiang Y.T."/>
            <person name="Yu X."/>
            <person name="Hao Y."/>
            <person name="Huang J."/>
            <person name="Zhao X.W."/>
            <person name="Ke S."/>
            <person name="Chen Y.Y."/>
            <person name="Wu W.L."/>
            <person name="Hsu J.L."/>
            <person name="Lin Y.F."/>
            <person name="Huang M.D."/>
            <person name="Li C.Y."/>
            <person name="Huang L."/>
            <person name="Wang Z.W."/>
            <person name="Zhao X."/>
            <person name="Zhong W.Y."/>
            <person name="Peng D.H."/>
            <person name="Ahmad S."/>
            <person name="Lan S."/>
            <person name="Zhang J.S."/>
            <person name="Tsai W.C."/>
            <person name="Van de Peer Y."/>
            <person name="Liu Z.J."/>
        </authorList>
    </citation>
    <scope>NUCLEOTIDE SEQUENCE</scope>
    <source>
        <strain evidence="1">CP</strain>
    </source>
</reference>
<dbReference type="AlphaFoldDB" id="A0AAV9E4K5"/>
<accession>A0AAV9E4K5</accession>
<evidence type="ECO:0000313" key="1">
    <source>
        <dbReference type="EMBL" id="KAK1308351.1"/>
    </source>
</evidence>
<keyword evidence="2" id="KW-1185">Reference proteome</keyword>
<dbReference type="EMBL" id="JAUJYO010000009">
    <property type="protein sequence ID" value="KAK1308351.1"/>
    <property type="molecule type" value="Genomic_DNA"/>
</dbReference>
<proteinExistence type="predicted"/>
<evidence type="ECO:0000313" key="2">
    <source>
        <dbReference type="Proteomes" id="UP001180020"/>
    </source>
</evidence>
<organism evidence="1 2">
    <name type="scientific">Acorus calamus</name>
    <name type="common">Sweet flag</name>
    <dbReference type="NCBI Taxonomy" id="4465"/>
    <lineage>
        <taxon>Eukaryota</taxon>
        <taxon>Viridiplantae</taxon>
        <taxon>Streptophyta</taxon>
        <taxon>Embryophyta</taxon>
        <taxon>Tracheophyta</taxon>
        <taxon>Spermatophyta</taxon>
        <taxon>Magnoliopsida</taxon>
        <taxon>Liliopsida</taxon>
        <taxon>Acoraceae</taxon>
        <taxon>Acorus</taxon>
    </lineage>
</organism>
<comment type="caution">
    <text evidence="1">The sequence shown here is derived from an EMBL/GenBank/DDBJ whole genome shotgun (WGS) entry which is preliminary data.</text>
</comment>
<protein>
    <submittedName>
        <fullName evidence="1">Uncharacterized protein</fullName>
    </submittedName>
</protein>
<sequence>MEETLKCKSHHVCYDRAFTGEVGETLKLAMRHVRIVKTLNDGLSWTEAFQRAHLHRVNWD</sequence>
<reference evidence="1" key="2">
    <citation type="submission" date="2023-06" db="EMBL/GenBank/DDBJ databases">
        <authorList>
            <person name="Ma L."/>
            <person name="Liu K.-W."/>
            <person name="Li Z."/>
            <person name="Hsiao Y.-Y."/>
            <person name="Qi Y."/>
            <person name="Fu T."/>
            <person name="Tang G."/>
            <person name="Zhang D."/>
            <person name="Sun W.-H."/>
            <person name="Liu D.-K."/>
            <person name="Li Y."/>
            <person name="Chen G.-Z."/>
            <person name="Liu X.-D."/>
            <person name="Liao X.-Y."/>
            <person name="Jiang Y.-T."/>
            <person name="Yu X."/>
            <person name="Hao Y."/>
            <person name="Huang J."/>
            <person name="Zhao X.-W."/>
            <person name="Ke S."/>
            <person name="Chen Y.-Y."/>
            <person name="Wu W.-L."/>
            <person name="Hsu J.-L."/>
            <person name="Lin Y.-F."/>
            <person name="Huang M.-D."/>
            <person name="Li C.-Y."/>
            <person name="Huang L."/>
            <person name="Wang Z.-W."/>
            <person name="Zhao X."/>
            <person name="Zhong W.-Y."/>
            <person name="Peng D.-H."/>
            <person name="Ahmad S."/>
            <person name="Lan S."/>
            <person name="Zhang J.-S."/>
            <person name="Tsai W.-C."/>
            <person name="Van De Peer Y."/>
            <person name="Liu Z.-J."/>
        </authorList>
    </citation>
    <scope>NUCLEOTIDE SEQUENCE</scope>
    <source>
        <strain evidence="1">CP</strain>
        <tissue evidence="1">Leaves</tissue>
    </source>
</reference>